<keyword evidence="6" id="KW-0479">Metal-binding</keyword>
<dbReference type="SUPFAM" id="SSF53187">
    <property type="entry name" value="Zn-dependent exopeptidases"/>
    <property type="match status" value="1"/>
</dbReference>
<dbReference type="Pfam" id="PF07687">
    <property type="entry name" value="M20_dimer"/>
    <property type="match status" value="1"/>
</dbReference>
<dbReference type="InterPro" id="IPR001261">
    <property type="entry name" value="ArgE/DapE_CS"/>
</dbReference>
<dbReference type="SUPFAM" id="SSF55031">
    <property type="entry name" value="Bacterial exopeptidase dimerisation domain"/>
    <property type="match status" value="1"/>
</dbReference>
<organism evidence="11 12">
    <name type="scientific">Flaviflagellibacter deserti</name>
    <dbReference type="NCBI Taxonomy" id="2267266"/>
    <lineage>
        <taxon>Bacteria</taxon>
        <taxon>Pseudomonadati</taxon>
        <taxon>Pseudomonadota</taxon>
        <taxon>Alphaproteobacteria</taxon>
        <taxon>Hyphomicrobiales</taxon>
        <taxon>Flaviflagellibacter</taxon>
    </lineage>
</organism>
<keyword evidence="8" id="KW-0862">Zinc</keyword>
<keyword evidence="7 11" id="KW-0378">Hydrolase</keyword>
<dbReference type="PROSITE" id="PS00758">
    <property type="entry name" value="ARGE_DAPE_CPG2_1"/>
    <property type="match status" value="1"/>
</dbReference>
<dbReference type="Gene3D" id="3.40.630.10">
    <property type="entry name" value="Zn peptidases"/>
    <property type="match status" value="1"/>
</dbReference>
<evidence type="ECO:0000256" key="5">
    <source>
        <dbReference type="ARBA" id="ARBA00022605"/>
    </source>
</evidence>
<evidence type="ECO:0000256" key="2">
    <source>
        <dbReference type="ARBA" id="ARBA00005691"/>
    </source>
</evidence>
<evidence type="ECO:0000313" key="12">
    <source>
        <dbReference type="Proteomes" id="UP001595796"/>
    </source>
</evidence>
<proteinExistence type="inferred from homology"/>
<dbReference type="EC" id="3.5.1.16" evidence="11"/>
<keyword evidence="5" id="KW-0028">Amino-acid biosynthesis</keyword>
<dbReference type="Gene3D" id="3.30.70.360">
    <property type="match status" value="1"/>
</dbReference>
<keyword evidence="12" id="KW-1185">Reference proteome</keyword>
<evidence type="ECO:0000256" key="7">
    <source>
        <dbReference type="ARBA" id="ARBA00022801"/>
    </source>
</evidence>
<accession>A0ABV9YXC3</accession>
<name>A0ABV9YXC3_9HYPH</name>
<dbReference type="PANTHER" id="PTHR43808:SF31">
    <property type="entry name" value="N-ACETYL-L-CITRULLINE DEACETYLASE"/>
    <property type="match status" value="1"/>
</dbReference>
<gene>
    <name evidence="11" type="primary">argE</name>
    <name evidence="11" type="ORF">ACFPFW_05305</name>
</gene>
<evidence type="ECO:0000256" key="3">
    <source>
        <dbReference type="ARBA" id="ARBA00022490"/>
    </source>
</evidence>
<dbReference type="CDD" id="cd03894">
    <property type="entry name" value="M20_ArgE"/>
    <property type="match status" value="1"/>
</dbReference>
<dbReference type="PANTHER" id="PTHR43808">
    <property type="entry name" value="ACETYLORNITHINE DEACETYLASE"/>
    <property type="match status" value="1"/>
</dbReference>
<protein>
    <submittedName>
        <fullName evidence="11">Acetylornithine deacetylase</fullName>
        <ecNumber evidence="11">3.5.1.16</ecNumber>
    </submittedName>
</protein>
<evidence type="ECO:0000256" key="6">
    <source>
        <dbReference type="ARBA" id="ARBA00022723"/>
    </source>
</evidence>
<evidence type="ECO:0000256" key="8">
    <source>
        <dbReference type="ARBA" id="ARBA00022833"/>
    </source>
</evidence>
<dbReference type="Proteomes" id="UP001595796">
    <property type="component" value="Unassembled WGS sequence"/>
</dbReference>
<dbReference type="GO" id="GO:0008777">
    <property type="term" value="F:acetylornithine deacetylase activity"/>
    <property type="evidence" value="ECO:0007669"/>
    <property type="project" value="UniProtKB-EC"/>
</dbReference>
<evidence type="ECO:0000313" key="11">
    <source>
        <dbReference type="EMBL" id="MFC5067430.1"/>
    </source>
</evidence>
<dbReference type="EMBL" id="JBHSJF010000005">
    <property type="protein sequence ID" value="MFC5067430.1"/>
    <property type="molecule type" value="Genomic_DNA"/>
</dbReference>
<dbReference type="InterPro" id="IPR011650">
    <property type="entry name" value="Peptidase_M20_dimer"/>
</dbReference>
<dbReference type="NCBIfam" id="NF005710">
    <property type="entry name" value="PRK07522.1"/>
    <property type="match status" value="1"/>
</dbReference>
<keyword evidence="3" id="KW-0963">Cytoplasm</keyword>
<comment type="similarity">
    <text evidence="2">Belongs to the peptidase M20A family. ArgE subfamily.</text>
</comment>
<sequence>MSILERLVAFDTVSSKSNLELIDWVQKYLTDCGLASAILPSASGDKASLLARIGPDNEPAIALSAHTDVVPVAGQNWSSDPFTLIERDGKLYGRGSCDMKGFVALMLAAVPALMEKPLKRPVQLVLTYDEETTMDGVADSLRHIGQEWQRPAAVIVGEPTSMQVVDAHLSIGGVRMVIHGRAAHSSLPHLGASAIDAAHQVIGELMRIRDEFIAAGDPTGRFTPPHSTLNVGRIQGGQAHNIVAPSCMLEFSMRGVPGSDIEGAIERVIAFGEGPVLSRMRATAPEAHIDVERWLLAPSLGPRPGSEAELIAMRLAGTNSTTTVSYATEAGHYQRADIPTVVCGPGSIDQAHAPDEFIELSQLAAGEAFIQRLIEECRA</sequence>
<dbReference type="InterPro" id="IPR050072">
    <property type="entry name" value="Peptidase_M20A"/>
</dbReference>
<comment type="cofactor">
    <cofactor evidence="1">
        <name>Zn(2+)</name>
        <dbReference type="ChEBI" id="CHEBI:29105"/>
    </cofactor>
</comment>
<keyword evidence="4" id="KW-0055">Arginine biosynthesis</keyword>
<reference evidence="12" key="1">
    <citation type="journal article" date="2019" name="Int. J. Syst. Evol. Microbiol.">
        <title>The Global Catalogue of Microorganisms (GCM) 10K type strain sequencing project: providing services to taxonomists for standard genome sequencing and annotation.</title>
        <authorList>
            <consortium name="The Broad Institute Genomics Platform"/>
            <consortium name="The Broad Institute Genome Sequencing Center for Infectious Disease"/>
            <person name="Wu L."/>
            <person name="Ma J."/>
        </authorList>
    </citation>
    <scope>NUCLEOTIDE SEQUENCE [LARGE SCALE GENOMIC DNA]</scope>
    <source>
        <strain evidence="12">CGMCC 1.16444</strain>
    </source>
</reference>
<dbReference type="NCBIfam" id="TIGR01892">
    <property type="entry name" value="AcOrn-deacetyl"/>
    <property type="match status" value="1"/>
</dbReference>
<dbReference type="Pfam" id="PF01546">
    <property type="entry name" value="Peptidase_M20"/>
    <property type="match status" value="1"/>
</dbReference>
<evidence type="ECO:0000259" key="10">
    <source>
        <dbReference type="Pfam" id="PF07687"/>
    </source>
</evidence>
<evidence type="ECO:0000256" key="4">
    <source>
        <dbReference type="ARBA" id="ARBA00022571"/>
    </source>
</evidence>
<dbReference type="InterPro" id="IPR010169">
    <property type="entry name" value="AcOrn-deacetyl"/>
</dbReference>
<evidence type="ECO:0000256" key="1">
    <source>
        <dbReference type="ARBA" id="ARBA00001947"/>
    </source>
</evidence>
<dbReference type="PROSITE" id="PS00759">
    <property type="entry name" value="ARGE_DAPE_CPG2_2"/>
    <property type="match status" value="1"/>
</dbReference>
<dbReference type="InterPro" id="IPR002933">
    <property type="entry name" value="Peptidase_M20"/>
</dbReference>
<dbReference type="RefSeq" id="WP_379769741.1">
    <property type="nucleotide sequence ID" value="NZ_JBHSJF010000005.1"/>
</dbReference>
<feature type="domain" description="Peptidase M20 dimerisation" evidence="10">
    <location>
        <begin position="168"/>
        <end position="269"/>
    </location>
</feature>
<evidence type="ECO:0000256" key="9">
    <source>
        <dbReference type="ARBA" id="ARBA00023285"/>
    </source>
</evidence>
<dbReference type="InterPro" id="IPR036264">
    <property type="entry name" value="Bact_exopeptidase_dim_dom"/>
</dbReference>
<comment type="caution">
    <text evidence="11">The sequence shown here is derived from an EMBL/GenBank/DDBJ whole genome shotgun (WGS) entry which is preliminary data.</text>
</comment>
<keyword evidence="9" id="KW-0170">Cobalt</keyword>